<feature type="transmembrane region" description="Helical" evidence="6">
    <location>
        <begin position="170"/>
        <end position="190"/>
    </location>
</feature>
<proteinExistence type="predicted"/>
<comment type="caution">
    <text evidence="7">The sequence shown here is derived from an EMBL/GenBank/DDBJ whole genome shotgun (WGS) entry which is preliminary data.</text>
</comment>
<protein>
    <submittedName>
        <fullName evidence="7">Branched-chain amino acid ABC transporter permease</fullName>
    </submittedName>
</protein>
<dbReference type="PANTHER" id="PTHR30482">
    <property type="entry name" value="HIGH-AFFINITY BRANCHED-CHAIN AMINO ACID TRANSPORT SYSTEM PERMEASE"/>
    <property type="match status" value="1"/>
</dbReference>
<evidence type="ECO:0000313" key="8">
    <source>
        <dbReference type="Proteomes" id="UP000306236"/>
    </source>
</evidence>
<feature type="transmembrane region" description="Helical" evidence="6">
    <location>
        <begin position="23"/>
        <end position="43"/>
    </location>
</feature>
<comment type="subcellular location">
    <subcellularLocation>
        <location evidence="1">Cell membrane</location>
        <topology evidence="1">Multi-pass membrane protein</topology>
    </subcellularLocation>
</comment>
<evidence type="ECO:0000313" key="7">
    <source>
        <dbReference type="EMBL" id="THJ31374.1"/>
    </source>
</evidence>
<evidence type="ECO:0000256" key="4">
    <source>
        <dbReference type="ARBA" id="ARBA00022989"/>
    </source>
</evidence>
<keyword evidence="2" id="KW-1003">Cell membrane</keyword>
<evidence type="ECO:0000256" key="3">
    <source>
        <dbReference type="ARBA" id="ARBA00022692"/>
    </source>
</evidence>
<dbReference type="InterPro" id="IPR001851">
    <property type="entry name" value="ABC_transp_permease"/>
</dbReference>
<evidence type="ECO:0000256" key="5">
    <source>
        <dbReference type="ARBA" id="ARBA00023136"/>
    </source>
</evidence>
<organism evidence="7 8">
    <name type="scientific">Lampropedia aestuarii</name>
    <dbReference type="NCBI Taxonomy" id="2562762"/>
    <lineage>
        <taxon>Bacteria</taxon>
        <taxon>Pseudomonadati</taxon>
        <taxon>Pseudomonadota</taxon>
        <taxon>Betaproteobacteria</taxon>
        <taxon>Burkholderiales</taxon>
        <taxon>Comamonadaceae</taxon>
        <taxon>Lampropedia</taxon>
    </lineage>
</organism>
<dbReference type="PANTHER" id="PTHR30482:SF20">
    <property type="entry name" value="HIGH-AFFINITY BRANCHED-CHAIN AMINO ACID TRANSPORT SYSTEM PERMEASE PROTEIN LIVM"/>
    <property type="match status" value="1"/>
</dbReference>
<reference evidence="7 8" key="1">
    <citation type="submission" date="2019-04" db="EMBL/GenBank/DDBJ databases">
        <title>Lampropedia sp YIM MLB12 draf genome.</title>
        <authorList>
            <person name="Wang Y.-X."/>
        </authorList>
    </citation>
    <scope>NUCLEOTIDE SEQUENCE [LARGE SCALE GENOMIC DNA]</scope>
    <source>
        <strain evidence="7 8">YIM MLB12</strain>
    </source>
</reference>
<accession>A0A4S5BGA6</accession>
<keyword evidence="8" id="KW-1185">Reference proteome</keyword>
<keyword evidence="4 6" id="KW-1133">Transmembrane helix</keyword>
<feature type="transmembrane region" description="Helical" evidence="6">
    <location>
        <begin position="298"/>
        <end position="318"/>
    </location>
</feature>
<dbReference type="GO" id="GO:0005886">
    <property type="term" value="C:plasma membrane"/>
    <property type="evidence" value="ECO:0007669"/>
    <property type="project" value="UniProtKB-SubCell"/>
</dbReference>
<dbReference type="EMBL" id="SSWX01000024">
    <property type="protein sequence ID" value="THJ31374.1"/>
    <property type="molecule type" value="Genomic_DNA"/>
</dbReference>
<evidence type="ECO:0000256" key="2">
    <source>
        <dbReference type="ARBA" id="ARBA00022475"/>
    </source>
</evidence>
<feature type="transmembrane region" description="Helical" evidence="6">
    <location>
        <begin position="95"/>
        <end position="115"/>
    </location>
</feature>
<dbReference type="OrthoDB" id="9814461at2"/>
<evidence type="ECO:0000256" key="1">
    <source>
        <dbReference type="ARBA" id="ARBA00004651"/>
    </source>
</evidence>
<feature type="transmembrane region" description="Helical" evidence="6">
    <location>
        <begin position="259"/>
        <end position="286"/>
    </location>
</feature>
<dbReference type="CDD" id="cd06581">
    <property type="entry name" value="TM_PBP1_LivM_like"/>
    <property type="match status" value="1"/>
</dbReference>
<dbReference type="Proteomes" id="UP000306236">
    <property type="component" value="Unassembled WGS sequence"/>
</dbReference>
<dbReference type="Pfam" id="PF02653">
    <property type="entry name" value="BPD_transp_2"/>
    <property type="match status" value="1"/>
</dbReference>
<keyword evidence="5 6" id="KW-0472">Membrane</keyword>
<feature type="transmembrane region" description="Helical" evidence="6">
    <location>
        <begin position="220"/>
        <end position="239"/>
    </location>
</feature>
<feature type="transmembrane region" description="Helical" evidence="6">
    <location>
        <begin position="122"/>
        <end position="140"/>
    </location>
</feature>
<keyword evidence="3 6" id="KW-0812">Transmembrane</keyword>
<dbReference type="GO" id="GO:0015658">
    <property type="term" value="F:branched-chain amino acid transmembrane transporter activity"/>
    <property type="evidence" value="ECO:0007669"/>
    <property type="project" value="InterPro"/>
</dbReference>
<gene>
    <name evidence="7" type="ORF">E8K88_15250</name>
</gene>
<sequence>MRFDYHTRYRDSFKLLAHPHEKLLYGTLVAALVLLPLVASSFVLGELSYVFILCIASLGLMLLTGFTGQVSLGHAAFVAIGAYANAWLMSKGVPLPLSILLAGLITGAAGLLLGIPAIRVSGLYLAMVTMAFAIIVEQLIGHWGSVTGGFTGLAVEPARIGSWSLASPKAFYYLCLLVLVVVLLGLLNMLRSAIGRAFMGVRDSEAAAYSLGIHVRAVKVAAFAISAGITGVAGALIAYHLQYLTPDGFTLLLSLELVLMVVIGGLGSLRGAIFGAVLISMLPVAISRIKPWLPAQMATQFGLEIFIFGLVLALFVLFEPGGLNGRWLKLRALLQSFPLYRRDTFKRQKRYMKSERYR</sequence>
<evidence type="ECO:0000256" key="6">
    <source>
        <dbReference type="SAM" id="Phobius"/>
    </source>
</evidence>
<name>A0A4S5BGA6_9BURK</name>
<dbReference type="RefSeq" id="WP_136407536.1">
    <property type="nucleotide sequence ID" value="NZ_SSWX01000024.1"/>
</dbReference>
<feature type="transmembrane region" description="Helical" evidence="6">
    <location>
        <begin position="49"/>
        <end position="65"/>
    </location>
</feature>
<dbReference type="AlphaFoldDB" id="A0A4S5BGA6"/>
<dbReference type="InterPro" id="IPR043428">
    <property type="entry name" value="LivM-like"/>
</dbReference>